<accession>C4VBB2</accession>
<name>C4VBB2_VAIC1</name>
<dbReference type="InParanoid" id="C4VBB2"/>
<dbReference type="KEGG" id="nce:NCER_102056"/>
<protein>
    <submittedName>
        <fullName evidence="1">Uncharacterized protein</fullName>
    </submittedName>
</protein>
<dbReference type="HOGENOM" id="CLU_2306873_0_0_1"/>
<dbReference type="VEuPathDB" id="MicrosporidiaDB:NCER_102056"/>
<evidence type="ECO:0000313" key="1">
    <source>
        <dbReference type="EMBL" id="EEQ81491.1"/>
    </source>
</evidence>
<dbReference type="EMBL" id="ACOL01000469">
    <property type="protein sequence ID" value="EEQ81491.1"/>
    <property type="molecule type" value="Genomic_DNA"/>
</dbReference>
<dbReference type="Proteomes" id="UP000009082">
    <property type="component" value="Unassembled WGS sequence"/>
</dbReference>
<organism evidence="1 2">
    <name type="scientific">Vairimorpha ceranae (strain BRL01)</name>
    <name type="common">Microsporidian parasite</name>
    <name type="synonym">Nosema ceranae</name>
    <dbReference type="NCBI Taxonomy" id="578460"/>
    <lineage>
        <taxon>Eukaryota</taxon>
        <taxon>Fungi</taxon>
        <taxon>Fungi incertae sedis</taxon>
        <taxon>Microsporidia</taxon>
        <taxon>Nosematidae</taxon>
        <taxon>Vairimorpha</taxon>
    </lineage>
</organism>
<reference evidence="1 2" key="1">
    <citation type="journal article" date="2009" name="PLoS Pathog.">
        <title>Genomic analyses of the microsporidian Nosema ceranae, an emergent pathogen of honey bees.</title>
        <authorList>
            <person name="Cornman R.S."/>
            <person name="Chen Y.P."/>
            <person name="Schatz M.C."/>
            <person name="Street C."/>
            <person name="Zhao Y."/>
            <person name="Desany B."/>
            <person name="Egholm M."/>
            <person name="Hutchison S."/>
            <person name="Pettis J.S."/>
            <person name="Lipkin W.I."/>
            <person name="Evans J.D."/>
        </authorList>
    </citation>
    <scope>NUCLEOTIDE SEQUENCE [LARGE SCALE GENOMIC DNA]</scope>
    <source>
        <strain evidence="1 2">BRL01</strain>
    </source>
</reference>
<proteinExistence type="predicted"/>
<evidence type="ECO:0000313" key="2">
    <source>
        <dbReference type="Proteomes" id="UP000009082"/>
    </source>
</evidence>
<gene>
    <name evidence="1" type="ORF">NCER_102056</name>
</gene>
<comment type="caution">
    <text evidence="1">The sequence shown here is derived from an EMBL/GenBank/DDBJ whole genome shotgun (WGS) entry which is preliminary data.</text>
</comment>
<dbReference type="AlphaFoldDB" id="C4VBB2"/>
<sequence length="100" mass="12606">MKFWVFRKKELKSLILDKFYIINGNICIYCKEAVKYVRRNKYEFMGYNNKFYKIYKKQIGLWMHSIFSNTKIKKYKVLRIRELWLIKAIYWCDSIYFRDK</sequence>